<dbReference type="InterPro" id="IPR016032">
    <property type="entry name" value="Sig_transdc_resp-reg_C-effctor"/>
</dbReference>
<dbReference type="PRINTS" id="PR00038">
    <property type="entry name" value="HTHLUXR"/>
</dbReference>
<keyword evidence="7" id="KW-1185">Reference proteome</keyword>
<dbReference type="SUPFAM" id="SSF52172">
    <property type="entry name" value="CheY-like"/>
    <property type="match status" value="1"/>
</dbReference>
<dbReference type="InterPro" id="IPR001789">
    <property type="entry name" value="Sig_transdc_resp-reg_receiver"/>
</dbReference>
<dbReference type="GO" id="GO:0006355">
    <property type="term" value="P:regulation of DNA-templated transcription"/>
    <property type="evidence" value="ECO:0007669"/>
    <property type="project" value="InterPro"/>
</dbReference>
<feature type="modified residue" description="4-aspartylphosphate" evidence="3">
    <location>
        <position position="54"/>
    </location>
</feature>
<feature type="domain" description="HTH luxR-type" evidence="4">
    <location>
        <begin position="133"/>
        <end position="198"/>
    </location>
</feature>
<keyword evidence="1 3" id="KW-0597">Phosphoprotein</keyword>
<dbReference type="InterPro" id="IPR011006">
    <property type="entry name" value="CheY-like_superfamily"/>
</dbReference>
<dbReference type="EMBL" id="CP122566">
    <property type="protein sequence ID" value="WGH92646.1"/>
    <property type="molecule type" value="Genomic_DNA"/>
</dbReference>
<sequence>MIRILLADDQLMFRRALSTYIELTTNFEVVAEASDADQALHSIRHTQPDVALLDIHMPGDGLMVAQEVARWGAKTRVIMCTTFDRPGYVLRAWQIGCAGFVTKDKEPSALISVIRRVAAGERVFDPQLLQEARTWGANPLTARERDVLRASADGVAVRQIAARLFLSNGTIRNHLSSAIGKTGASSRAQAVERARERGWL</sequence>
<dbReference type="PROSITE" id="PS50110">
    <property type="entry name" value="RESPONSE_REGULATORY"/>
    <property type="match status" value="1"/>
</dbReference>
<evidence type="ECO:0000313" key="6">
    <source>
        <dbReference type="EMBL" id="WGH92646.1"/>
    </source>
</evidence>
<evidence type="ECO:0000259" key="4">
    <source>
        <dbReference type="PROSITE" id="PS50043"/>
    </source>
</evidence>
<evidence type="ECO:0000256" key="3">
    <source>
        <dbReference type="PROSITE-ProRule" id="PRU00169"/>
    </source>
</evidence>
<proteinExistence type="predicted"/>
<dbReference type="Pfam" id="PF00196">
    <property type="entry name" value="GerE"/>
    <property type="match status" value="1"/>
</dbReference>
<protein>
    <submittedName>
        <fullName evidence="6">Response regulator transcription factor</fullName>
    </submittedName>
</protein>
<dbReference type="CDD" id="cd06170">
    <property type="entry name" value="LuxR_C_like"/>
    <property type="match status" value="1"/>
</dbReference>
<dbReference type="PANTHER" id="PTHR43214">
    <property type="entry name" value="TWO-COMPONENT RESPONSE REGULATOR"/>
    <property type="match status" value="1"/>
</dbReference>
<gene>
    <name evidence="6" type="ORF">QDX21_10120</name>
</gene>
<dbReference type="GO" id="GO:0003677">
    <property type="term" value="F:DNA binding"/>
    <property type="evidence" value="ECO:0007669"/>
    <property type="project" value="UniProtKB-KW"/>
</dbReference>
<dbReference type="InterPro" id="IPR039420">
    <property type="entry name" value="WalR-like"/>
</dbReference>
<dbReference type="InterPro" id="IPR000792">
    <property type="entry name" value="Tscrpt_reg_LuxR_C"/>
</dbReference>
<dbReference type="SMART" id="SM00448">
    <property type="entry name" value="REC"/>
    <property type="match status" value="1"/>
</dbReference>
<dbReference type="Gene3D" id="3.40.50.2300">
    <property type="match status" value="1"/>
</dbReference>
<dbReference type="PROSITE" id="PS00622">
    <property type="entry name" value="HTH_LUXR_1"/>
    <property type="match status" value="1"/>
</dbReference>
<evidence type="ECO:0000256" key="1">
    <source>
        <dbReference type="ARBA" id="ARBA00022553"/>
    </source>
</evidence>
<dbReference type="CDD" id="cd17535">
    <property type="entry name" value="REC_NarL-like"/>
    <property type="match status" value="1"/>
</dbReference>
<organism evidence="6 7">
    <name type="scientific">Auritidibacter ignavus</name>
    <dbReference type="NCBI Taxonomy" id="678932"/>
    <lineage>
        <taxon>Bacteria</taxon>
        <taxon>Bacillati</taxon>
        <taxon>Actinomycetota</taxon>
        <taxon>Actinomycetes</taxon>
        <taxon>Micrococcales</taxon>
        <taxon>Micrococcaceae</taxon>
        <taxon>Auritidibacter</taxon>
    </lineage>
</organism>
<feature type="domain" description="Response regulatory" evidence="5">
    <location>
        <begin position="3"/>
        <end position="118"/>
    </location>
</feature>
<dbReference type="InterPro" id="IPR036388">
    <property type="entry name" value="WH-like_DNA-bd_sf"/>
</dbReference>
<dbReference type="SUPFAM" id="SSF46894">
    <property type="entry name" value="C-terminal effector domain of the bipartite response regulators"/>
    <property type="match status" value="1"/>
</dbReference>
<dbReference type="Proteomes" id="UP001224674">
    <property type="component" value="Chromosome"/>
</dbReference>
<dbReference type="Pfam" id="PF00072">
    <property type="entry name" value="Response_reg"/>
    <property type="match status" value="1"/>
</dbReference>
<dbReference type="SMART" id="SM00421">
    <property type="entry name" value="HTH_LUXR"/>
    <property type="match status" value="1"/>
</dbReference>
<accession>A0AAJ6AG05</accession>
<dbReference type="GO" id="GO:0000160">
    <property type="term" value="P:phosphorelay signal transduction system"/>
    <property type="evidence" value="ECO:0007669"/>
    <property type="project" value="InterPro"/>
</dbReference>
<dbReference type="GeneID" id="83696206"/>
<dbReference type="RefSeq" id="WP_110100846.1">
    <property type="nucleotide sequence ID" value="NZ_CP122563.1"/>
</dbReference>
<name>A0AAJ6AG05_9MICC</name>
<keyword evidence="2" id="KW-0238">DNA-binding</keyword>
<dbReference type="InterPro" id="IPR058245">
    <property type="entry name" value="NreC/VraR/RcsB-like_REC"/>
</dbReference>
<dbReference type="Gene3D" id="1.10.10.10">
    <property type="entry name" value="Winged helix-like DNA-binding domain superfamily/Winged helix DNA-binding domain"/>
    <property type="match status" value="1"/>
</dbReference>
<evidence type="ECO:0000313" key="7">
    <source>
        <dbReference type="Proteomes" id="UP001224674"/>
    </source>
</evidence>
<dbReference type="PANTHER" id="PTHR43214:SF42">
    <property type="entry name" value="TRANSCRIPTIONAL REGULATORY PROTEIN DESR"/>
    <property type="match status" value="1"/>
</dbReference>
<dbReference type="PROSITE" id="PS50043">
    <property type="entry name" value="HTH_LUXR_2"/>
    <property type="match status" value="1"/>
</dbReference>
<reference evidence="6 7" key="1">
    <citation type="submission" date="2023-03" db="EMBL/GenBank/DDBJ databases">
        <title>Complete genome sequences of several Auritidibacter ignavus strains isolated from ear infections.</title>
        <authorList>
            <person name="Baehr T."/>
            <person name="Baumhoegger A.M."/>
        </authorList>
    </citation>
    <scope>NUCLEOTIDE SEQUENCE [LARGE SCALE GENOMIC DNA]</scope>
    <source>
        <strain evidence="6 7">BABAE-6</strain>
    </source>
</reference>
<dbReference type="AlphaFoldDB" id="A0AAJ6AG05"/>
<evidence type="ECO:0000256" key="2">
    <source>
        <dbReference type="ARBA" id="ARBA00023125"/>
    </source>
</evidence>
<evidence type="ECO:0000259" key="5">
    <source>
        <dbReference type="PROSITE" id="PS50110"/>
    </source>
</evidence>